<dbReference type="GO" id="GO:0016746">
    <property type="term" value="F:acyltransferase activity"/>
    <property type="evidence" value="ECO:0007669"/>
    <property type="project" value="UniProtKB-KW"/>
</dbReference>
<dbReference type="PROSITE" id="PS00101">
    <property type="entry name" value="HEXAPEP_TRANSFERASES"/>
    <property type="match status" value="1"/>
</dbReference>
<gene>
    <name evidence="6" type="ORF">ACFFOL_18415</name>
</gene>
<name>A0ABD5MQM8_9EURY</name>
<evidence type="ECO:0000313" key="6">
    <source>
        <dbReference type="EMBL" id="MFB9826148.1"/>
    </source>
</evidence>
<dbReference type="GeneID" id="67212718"/>
<reference evidence="6" key="1">
    <citation type="submission" date="2024-09" db="EMBL/GenBank/DDBJ databases">
        <authorList>
            <person name="Sun Q."/>
        </authorList>
    </citation>
    <scope>NUCLEOTIDE SEQUENCE [LARGE SCALE GENOMIC DNA]</scope>
    <source>
        <strain evidence="6">JCM 31273</strain>
    </source>
</reference>
<dbReference type="AlphaFoldDB" id="A0ABD5MQM8"/>
<dbReference type="PANTHER" id="PTHR43300:SF10">
    <property type="entry name" value="2,3,4,5-TETRAHYDROPYRIDINE-2,6-DICARBOXYLATE N-ACETYLTRANSFERASE"/>
    <property type="match status" value="1"/>
</dbReference>
<keyword evidence="4" id="KW-0457">Lysine biosynthesis</keyword>
<dbReference type="InterPro" id="IPR050179">
    <property type="entry name" value="Trans_hexapeptide_repeat"/>
</dbReference>
<accession>A0ABD5MQM8</accession>
<dbReference type="GO" id="GO:0009085">
    <property type="term" value="P:lysine biosynthetic process"/>
    <property type="evidence" value="ECO:0007669"/>
    <property type="project" value="UniProtKB-KW"/>
</dbReference>
<dbReference type="RefSeq" id="WP_222923721.1">
    <property type="nucleotide sequence ID" value="NZ_CP082288.1"/>
</dbReference>
<feature type="compositionally biased region" description="Basic and acidic residues" evidence="5">
    <location>
        <begin position="1"/>
        <end position="10"/>
    </location>
</feature>
<comment type="caution">
    <text evidence="6">The sequence shown here is derived from an EMBL/GenBank/DDBJ whole genome shotgun (WGS) entry which is preliminary data.</text>
</comment>
<dbReference type="InterPro" id="IPR001451">
    <property type="entry name" value="Hexapep"/>
</dbReference>
<dbReference type="PANTHER" id="PTHR43300">
    <property type="entry name" value="ACETYLTRANSFERASE"/>
    <property type="match status" value="1"/>
</dbReference>
<keyword evidence="7" id="KW-1185">Reference proteome</keyword>
<feature type="region of interest" description="Disordered" evidence="5">
    <location>
        <begin position="1"/>
        <end position="44"/>
    </location>
</feature>
<evidence type="ECO:0000313" key="7">
    <source>
        <dbReference type="Proteomes" id="UP001589595"/>
    </source>
</evidence>
<dbReference type="SUPFAM" id="SSF51161">
    <property type="entry name" value="Trimeric LpxA-like enzymes"/>
    <property type="match status" value="1"/>
</dbReference>
<keyword evidence="6" id="KW-0012">Acyltransferase</keyword>
<keyword evidence="3" id="KW-0220">Diaminopimelate biosynthesis</keyword>
<organism evidence="6 7">
    <name type="scientific">Halobaculum roseum</name>
    <dbReference type="NCBI Taxonomy" id="2175149"/>
    <lineage>
        <taxon>Archaea</taxon>
        <taxon>Methanobacteriati</taxon>
        <taxon>Methanobacteriota</taxon>
        <taxon>Stenosarchaea group</taxon>
        <taxon>Halobacteria</taxon>
        <taxon>Halobacteriales</taxon>
        <taxon>Haloferacaceae</taxon>
        <taxon>Halobaculum</taxon>
    </lineage>
</organism>
<dbReference type="Pfam" id="PF14602">
    <property type="entry name" value="Hexapep_2"/>
    <property type="match status" value="1"/>
</dbReference>
<dbReference type="EMBL" id="JBHMAJ010000011">
    <property type="protein sequence ID" value="MFB9826148.1"/>
    <property type="molecule type" value="Genomic_DNA"/>
</dbReference>
<proteinExistence type="predicted"/>
<sequence>MTDAYGHARADGGTPVSERASDGTVHPGATIKREGGRGPTFGADPTIREGTVVYADVVVGDRFTTGHHAVVREGTTAGDDVLVGTQAVLDGDCTVGDDVSIQTGVYCPTGTTLGDRVFLGPHAVLTNDPYPLRTEADLEAPTLEDDVSVGANATILPGVTVGEGAFVAAAALVTEDVPPRTLAVGSPAEFRSLPAELDGGNDQ</sequence>
<keyword evidence="1" id="KW-0028">Amino-acid biosynthesis</keyword>
<dbReference type="Gene3D" id="2.160.10.10">
    <property type="entry name" value="Hexapeptide repeat proteins"/>
    <property type="match status" value="1"/>
</dbReference>
<dbReference type="EC" id="2.3.1.-" evidence="6"/>
<evidence type="ECO:0000256" key="1">
    <source>
        <dbReference type="ARBA" id="ARBA00022605"/>
    </source>
</evidence>
<dbReference type="GO" id="GO:0019877">
    <property type="term" value="P:diaminopimelate biosynthetic process"/>
    <property type="evidence" value="ECO:0007669"/>
    <property type="project" value="UniProtKB-KW"/>
</dbReference>
<evidence type="ECO:0000256" key="3">
    <source>
        <dbReference type="ARBA" id="ARBA00022915"/>
    </source>
</evidence>
<dbReference type="InterPro" id="IPR011004">
    <property type="entry name" value="Trimer_LpxA-like_sf"/>
</dbReference>
<dbReference type="Proteomes" id="UP001589595">
    <property type="component" value="Unassembled WGS sequence"/>
</dbReference>
<evidence type="ECO:0000256" key="5">
    <source>
        <dbReference type="SAM" id="MobiDB-lite"/>
    </source>
</evidence>
<evidence type="ECO:0000256" key="4">
    <source>
        <dbReference type="ARBA" id="ARBA00023154"/>
    </source>
</evidence>
<dbReference type="InterPro" id="IPR018357">
    <property type="entry name" value="Hexapep_transf_CS"/>
</dbReference>
<protein>
    <submittedName>
        <fullName evidence="6">Acyltransferase</fullName>
        <ecNumber evidence="6">2.3.1.-</ecNumber>
    </submittedName>
</protein>
<keyword evidence="2 6" id="KW-0808">Transferase</keyword>
<dbReference type="CDD" id="cd03358">
    <property type="entry name" value="LbH_WxcM_N_like"/>
    <property type="match status" value="1"/>
</dbReference>
<evidence type="ECO:0000256" key="2">
    <source>
        <dbReference type="ARBA" id="ARBA00022679"/>
    </source>
</evidence>